<feature type="transmembrane region" description="Helical" evidence="2">
    <location>
        <begin position="15"/>
        <end position="32"/>
    </location>
</feature>
<organism evidence="3 4">
    <name type="scientific">Candidatus Ozemobacter sibiricus</name>
    <dbReference type="NCBI Taxonomy" id="2268124"/>
    <lineage>
        <taxon>Bacteria</taxon>
        <taxon>Candidatus Ozemobacteria</taxon>
        <taxon>Candidatus Ozemobacterales</taxon>
        <taxon>Candidatus Ozemobacteraceae</taxon>
        <taxon>Candidatus Ozemobacter</taxon>
    </lineage>
</organism>
<sequence length="126" mass="13344">MEGFSEEKDTRSDGWGGYVLLIIFGAGGWWWWTSFSPAPSPGNSSPHPAHVAMPRPEPGGALAPGRSPSAQPEMGPSEAVAPGPAPLAPQAPPGKRIYVGRDKTGAVVMMDRPLPAGYELIRIDER</sequence>
<evidence type="ECO:0000256" key="1">
    <source>
        <dbReference type="SAM" id="MobiDB-lite"/>
    </source>
</evidence>
<keyword evidence="2" id="KW-0812">Transmembrane</keyword>
<dbReference type="AlphaFoldDB" id="A0A367ZS90"/>
<proteinExistence type="predicted"/>
<name>A0A367ZS90_9BACT</name>
<evidence type="ECO:0000313" key="4">
    <source>
        <dbReference type="Proteomes" id="UP000252355"/>
    </source>
</evidence>
<evidence type="ECO:0000256" key="2">
    <source>
        <dbReference type="SAM" id="Phobius"/>
    </source>
</evidence>
<feature type="compositionally biased region" description="Polar residues" evidence="1">
    <location>
        <begin position="37"/>
        <end position="46"/>
    </location>
</feature>
<accession>A0A367ZS90</accession>
<feature type="compositionally biased region" description="Pro residues" evidence="1">
    <location>
        <begin position="83"/>
        <end position="92"/>
    </location>
</feature>
<reference evidence="3 4" key="1">
    <citation type="submission" date="2018-05" db="EMBL/GenBank/DDBJ databases">
        <title>A metagenomic window into the 2 km-deep terrestrial subsurface aquifer revealed taxonomically and functionally diverse microbial community comprising novel uncultured bacterial lineages.</title>
        <authorList>
            <person name="Kadnikov V.V."/>
            <person name="Mardanov A.V."/>
            <person name="Beletsky A.V."/>
            <person name="Banks D."/>
            <person name="Pimenov N.V."/>
            <person name="Frank Y.A."/>
            <person name="Karnachuk O.V."/>
            <person name="Ravin N.V."/>
        </authorList>
    </citation>
    <scope>NUCLEOTIDE SEQUENCE [LARGE SCALE GENOMIC DNA]</scope>
    <source>
        <strain evidence="3">BY5</strain>
    </source>
</reference>
<evidence type="ECO:0000313" key="3">
    <source>
        <dbReference type="EMBL" id="RCK80988.1"/>
    </source>
</evidence>
<protein>
    <submittedName>
        <fullName evidence="3">Uncharacterized protein</fullName>
    </submittedName>
</protein>
<keyword evidence="2" id="KW-1133">Transmembrane helix</keyword>
<dbReference type="EMBL" id="QOQW01000003">
    <property type="protein sequence ID" value="RCK80988.1"/>
    <property type="molecule type" value="Genomic_DNA"/>
</dbReference>
<feature type="region of interest" description="Disordered" evidence="1">
    <location>
        <begin position="37"/>
        <end position="96"/>
    </location>
</feature>
<gene>
    <name evidence="3" type="ORF">OZSIB_2365</name>
</gene>
<dbReference type="Proteomes" id="UP000252355">
    <property type="component" value="Unassembled WGS sequence"/>
</dbReference>
<keyword evidence="2" id="KW-0472">Membrane</keyword>
<comment type="caution">
    <text evidence="3">The sequence shown here is derived from an EMBL/GenBank/DDBJ whole genome shotgun (WGS) entry which is preliminary data.</text>
</comment>